<dbReference type="InterPro" id="IPR049492">
    <property type="entry name" value="BD-FAE-like_dom"/>
</dbReference>
<dbReference type="PANTHER" id="PTHR48081">
    <property type="entry name" value="AB HYDROLASE SUPERFAMILY PROTEIN C4A8.06C"/>
    <property type="match status" value="1"/>
</dbReference>
<dbReference type="Gene3D" id="3.40.50.1820">
    <property type="entry name" value="alpha/beta hydrolase"/>
    <property type="match status" value="1"/>
</dbReference>
<dbReference type="EMBL" id="QSGO01000018">
    <property type="protein sequence ID" value="RHB32671.1"/>
    <property type="molecule type" value="Genomic_DNA"/>
</dbReference>
<evidence type="ECO:0000259" key="2">
    <source>
        <dbReference type="Pfam" id="PF20434"/>
    </source>
</evidence>
<gene>
    <name evidence="3" type="ORF">DW888_16745</name>
</gene>
<feature type="domain" description="BD-FAE-like" evidence="2">
    <location>
        <begin position="64"/>
        <end position="240"/>
    </location>
</feature>
<dbReference type="PANTHER" id="PTHR48081:SF6">
    <property type="entry name" value="PEPTIDASE S9 PROLYL OLIGOPEPTIDASE CATALYTIC DOMAIN-CONTAINING PROTEIN"/>
    <property type="match status" value="1"/>
</dbReference>
<evidence type="ECO:0000313" key="4">
    <source>
        <dbReference type="Proteomes" id="UP000284379"/>
    </source>
</evidence>
<dbReference type="GO" id="GO:0016787">
    <property type="term" value="F:hydrolase activity"/>
    <property type="evidence" value="ECO:0007669"/>
    <property type="project" value="UniProtKB-KW"/>
</dbReference>
<name>A0A413VGD7_9BACE</name>
<accession>A0A413VGD7</accession>
<keyword evidence="1 3" id="KW-0378">Hydrolase</keyword>
<comment type="caution">
    <text evidence="3">The sequence shown here is derived from an EMBL/GenBank/DDBJ whole genome shotgun (WGS) entry which is preliminary data.</text>
</comment>
<dbReference type="InterPro" id="IPR050300">
    <property type="entry name" value="GDXG_lipolytic_enzyme"/>
</dbReference>
<protein>
    <submittedName>
        <fullName evidence="3">Alpha/beta hydrolase</fullName>
    </submittedName>
</protein>
<dbReference type="InterPro" id="IPR029058">
    <property type="entry name" value="AB_hydrolase_fold"/>
</dbReference>
<proteinExistence type="predicted"/>
<dbReference type="AlphaFoldDB" id="A0A413VGD7"/>
<reference evidence="3 4" key="1">
    <citation type="submission" date="2018-08" db="EMBL/GenBank/DDBJ databases">
        <title>A genome reference for cultivated species of the human gut microbiota.</title>
        <authorList>
            <person name="Zou Y."/>
            <person name="Xue W."/>
            <person name="Luo G."/>
        </authorList>
    </citation>
    <scope>NUCLEOTIDE SEQUENCE [LARGE SCALE GENOMIC DNA]</scope>
    <source>
        <strain evidence="3 4">AM40-30BH</strain>
    </source>
</reference>
<evidence type="ECO:0000313" key="3">
    <source>
        <dbReference type="EMBL" id="RHB32671.1"/>
    </source>
</evidence>
<evidence type="ECO:0000256" key="1">
    <source>
        <dbReference type="ARBA" id="ARBA00022801"/>
    </source>
</evidence>
<dbReference type="SUPFAM" id="SSF53474">
    <property type="entry name" value="alpha/beta-Hydrolases"/>
    <property type="match status" value="1"/>
</dbReference>
<dbReference type="Proteomes" id="UP000284379">
    <property type="component" value="Unassembled WGS sequence"/>
</dbReference>
<sequence>MKFTMRTITTSFIFLTFIVICNPIFAQFTEKEFDVDLWANGLPNTNGIDHTPFDDNIQNYKPSLRIFLPSKERATGRVIIACPGGAYGGLAYRHEGYDWAPFFNQLGIAYAVLKYRMPRGNREVPFSDAEEAIRLVKEKAKEWNINPVDIGIMGSSAGGHLASTIATHTKADLRPAFQVLFYPVITMDKAFTHIGSHDNLLKKDASKELEDMYSNEKHVTDKTPRAFIVFSDDDNVVPTPNGVYYYLALKKNRVPASIFIYPSGRHGWGYKGDFKYHKEMLQDLRAWLDSF</sequence>
<dbReference type="Pfam" id="PF20434">
    <property type="entry name" value="BD-FAE"/>
    <property type="match status" value="1"/>
</dbReference>
<organism evidence="3 4">
    <name type="scientific">Bacteroides nordii</name>
    <dbReference type="NCBI Taxonomy" id="291645"/>
    <lineage>
        <taxon>Bacteria</taxon>
        <taxon>Pseudomonadati</taxon>
        <taxon>Bacteroidota</taxon>
        <taxon>Bacteroidia</taxon>
        <taxon>Bacteroidales</taxon>
        <taxon>Bacteroidaceae</taxon>
        <taxon>Bacteroides</taxon>
    </lineage>
</organism>